<dbReference type="Gene3D" id="3.40.50.1110">
    <property type="entry name" value="SGNH hydrolase"/>
    <property type="match status" value="1"/>
</dbReference>
<dbReference type="PROSITE" id="PS51257">
    <property type="entry name" value="PROKAR_LIPOPROTEIN"/>
    <property type="match status" value="1"/>
</dbReference>
<dbReference type="InterPro" id="IPR036514">
    <property type="entry name" value="SGNH_hydro_sf"/>
</dbReference>
<evidence type="ECO:0000313" key="2">
    <source>
        <dbReference type="EMBL" id="AHE99119.1"/>
    </source>
</evidence>
<dbReference type="PANTHER" id="PTHR30383:SF24">
    <property type="entry name" value="THIOESTERASE 1_PROTEASE 1_LYSOPHOSPHOLIPASE L1"/>
    <property type="match status" value="1"/>
</dbReference>
<dbReference type="CDD" id="cd01822">
    <property type="entry name" value="Lysophospholipase_L1_like"/>
    <property type="match status" value="1"/>
</dbReference>
<dbReference type="KEGG" id="tti:THITH_13580"/>
<proteinExistence type="predicted"/>
<dbReference type="AlphaFoldDB" id="W0DKK1"/>
<sequence>MPPPTRPPRISTGSRPAAILLLMLSLLAACSPRPEPLAPLRGDAVILAFGDSLTAGTGASADRSFPAVLEQRTGRSVINAGRPGERSAEGLARLPALLDEHRPDLLILTHGGNDLLRRMDIDQTRDNVAEMVRLARSQGVDVLLVAVPAPTLLRLRSEPIYAGIADEFRIPLEEGALAHILGRDALKADPIHPNAAGYRVLAERIHELLVQSGAL</sequence>
<dbReference type="PANTHER" id="PTHR30383">
    <property type="entry name" value="THIOESTERASE 1/PROTEASE 1/LYSOPHOSPHOLIPASE L1"/>
    <property type="match status" value="1"/>
</dbReference>
<organism evidence="2 3">
    <name type="scientific">Thioalkalivibrio paradoxus ARh 1</name>
    <dbReference type="NCBI Taxonomy" id="713585"/>
    <lineage>
        <taxon>Bacteria</taxon>
        <taxon>Pseudomonadati</taxon>
        <taxon>Pseudomonadota</taxon>
        <taxon>Gammaproteobacteria</taxon>
        <taxon>Chromatiales</taxon>
        <taxon>Ectothiorhodospiraceae</taxon>
        <taxon>Thioalkalivibrio</taxon>
    </lineage>
</organism>
<dbReference type="PROSITE" id="PS01098">
    <property type="entry name" value="LIPASE_GDSL_SER"/>
    <property type="match status" value="1"/>
</dbReference>
<dbReference type="EMBL" id="CP007029">
    <property type="protein sequence ID" value="AHE99119.1"/>
    <property type="molecule type" value="Genomic_DNA"/>
</dbReference>
<name>W0DKK1_9GAMM</name>
<dbReference type="InterPro" id="IPR013830">
    <property type="entry name" value="SGNH_hydro"/>
</dbReference>
<gene>
    <name evidence="2" type="ORF">THITH_13580</name>
</gene>
<dbReference type="InterPro" id="IPR051532">
    <property type="entry name" value="Ester_Hydrolysis_Enzymes"/>
</dbReference>
<evidence type="ECO:0000259" key="1">
    <source>
        <dbReference type="Pfam" id="PF13472"/>
    </source>
</evidence>
<keyword evidence="3" id="KW-1185">Reference proteome</keyword>
<dbReference type="OrthoDB" id="9786188at2"/>
<dbReference type="InterPro" id="IPR008265">
    <property type="entry name" value="Lipase_GDSL_AS"/>
</dbReference>
<dbReference type="GO" id="GO:0006629">
    <property type="term" value="P:lipid metabolic process"/>
    <property type="evidence" value="ECO:0007669"/>
    <property type="project" value="InterPro"/>
</dbReference>
<keyword evidence="2" id="KW-0378">Hydrolase</keyword>
<reference evidence="2 3" key="1">
    <citation type="submission" date="2013-12" db="EMBL/GenBank/DDBJ databases">
        <authorList>
            <consortium name="DOE Joint Genome Institute"/>
            <person name="Muyzer G."/>
            <person name="Huntemann M."/>
            <person name="Han J."/>
            <person name="Chen A."/>
            <person name="Kyrpides N."/>
            <person name="Mavromatis K."/>
            <person name="Markowitz V."/>
            <person name="Palaniappan K."/>
            <person name="Ivanova N."/>
            <person name="Schaumberg A."/>
            <person name="Pati A."/>
            <person name="Liolios K."/>
            <person name="Nordberg H.P."/>
            <person name="Cantor M.N."/>
            <person name="Hua S.X."/>
            <person name="Woyke T."/>
        </authorList>
    </citation>
    <scope>NUCLEOTIDE SEQUENCE [LARGE SCALE GENOMIC DNA]</scope>
    <source>
        <strain evidence="2 3">ARh 1</strain>
    </source>
</reference>
<dbReference type="SUPFAM" id="SSF52266">
    <property type="entry name" value="SGNH hydrolase"/>
    <property type="match status" value="1"/>
</dbReference>
<evidence type="ECO:0000313" key="3">
    <source>
        <dbReference type="Proteomes" id="UP000005289"/>
    </source>
</evidence>
<dbReference type="GO" id="GO:0004622">
    <property type="term" value="F:phosphatidylcholine lysophospholipase activity"/>
    <property type="evidence" value="ECO:0007669"/>
    <property type="project" value="TreeGrafter"/>
</dbReference>
<dbReference type="STRING" id="713585.THITH_13580"/>
<feature type="domain" description="SGNH hydrolase-type esterase" evidence="1">
    <location>
        <begin position="48"/>
        <end position="200"/>
    </location>
</feature>
<dbReference type="Proteomes" id="UP000005289">
    <property type="component" value="Chromosome"/>
</dbReference>
<accession>W0DKK1</accession>
<dbReference type="Pfam" id="PF13472">
    <property type="entry name" value="Lipase_GDSL_2"/>
    <property type="match status" value="1"/>
</dbReference>
<protein>
    <submittedName>
        <fullName evidence="2">Hydrolase GDSL</fullName>
    </submittedName>
</protein>
<dbReference type="HOGENOM" id="CLU_051180_1_2_6"/>
<dbReference type="RefSeq" id="WP_006748901.1">
    <property type="nucleotide sequence ID" value="NZ_CP007029.1"/>
</dbReference>